<feature type="domain" description="Glycosyl transferase family 1" evidence="1">
    <location>
        <begin position="71"/>
        <end position="225"/>
    </location>
</feature>
<keyword evidence="3" id="KW-1185">Reference proteome</keyword>
<dbReference type="Proteomes" id="UP000184447">
    <property type="component" value="Unassembled WGS sequence"/>
</dbReference>
<evidence type="ECO:0000313" key="2">
    <source>
        <dbReference type="EMBL" id="SHH68379.1"/>
    </source>
</evidence>
<dbReference type="PANTHER" id="PTHR45871:SF1">
    <property type="entry name" value="PHOSPHATIDYLINOSITOL N-ACETYLGLUCOSAMINYLTRANSFERASE SUBUNIT A"/>
    <property type="match status" value="1"/>
</dbReference>
<dbReference type="CDD" id="cd03811">
    <property type="entry name" value="GT4_GT28_WabH-like"/>
    <property type="match status" value="1"/>
</dbReference>
<dbReference type="EMBL" id="FQXM01000009">
    <property type="protein sequence ID" value="SHH68379.1"/>
    <property type="molecule type" value="Genomic_DNA"/>
</dbReference>
<dbReference type="PANTHER" id="PTHR45871">
    <property type="entry name" value="N-ACETYLGLUCOSAMINYL-PHOSPHATIDYLINOSITOL BIOSYNTHETIC PROTEIN"/>
    <property type="match status" value="1"/>
</dbReference>
<dbReference type="AlphaFoldDB" id="A0A1M5UZH9"/>
<evidence type="ECO:0000313" key="3">
    <source>
        <dbReference type="Proteomes" id="UP000184447"/>
    </source>
</evidence>
<organism evidence="2 3">
    <name type="scientific">Clostridium grantii DSM 8605</name>
    <dbReference type="NCBI Taxonomy" id="1121316"/>
    <lineage>
        <taxon>Bacteria</taxon>
        <taxon>Bacillati</taxon>
        <taxon>Bacillota</taxon>
        <taxon>Clostridia</taxon>
        <taxon>Eubacteriales</taxon>
        <taxon>Clostridiaceae</taxon>
        <taxon>Clostridium</taxon>
    </lineage>
</organism>
<proteinExistence type="predicted"/>
<dbReference type="InterPro" id="IPR001296">
    <property type="entry name" value="Glyco_trans_1"/>
</dbReference>
<reference evidence="2 3" key="1">
    <citation type="submission" date="2016-11" db="EMBL/GenBank/DDBJ databases">
        <authorList>
            <person name="Jaros S."/>
            <person name="Januszkiewicz K."/>
            <person name="Wedrychowicz H."/>
        </authorList>
    </citation>
    <scope>NUCLEOTIDE SEQUENCE [LARGE SCALE GENOMIC DNA]</scope>
    <source>
        <strain evidence="2 3">DSM 8605</strain>
    </source>
</reference>
<dbReference type="Gene3D" id="3.40.50.2000">
    <property type="entry name" value="Glycogen Phosphorylase B"/>
    <property type="match status" value="2"/>
</dbReference>
<accession>A0A1M5UZH9</accession>
<gene>
    <name evidence="2" type="ORF">SAMN02745207_02017</name>
</gene>
<dbReference type="GO" id="GO:0016757">
    <property type="term" value="F:glycosyltransferase activity"/>
    <property type="evidence" value="ECO:0007669"/>
    <property type="project" value="InterPro"/>
</dbReference>
<name>A0A1M5UZH9_9CLOT</name>
<protein>
    <submittedName>
        <fullName evidence="2">Glycosyl transferases group 1</fullName>
    </submittedName>
</protein>
<evidence type="ECO:0000259" key="1">
    <source>
        <dbReference type="Pfam" id="PF00534"/>
    </source>
</evidence>
<dbReference type="SUPFAM" id="SSF53756">
    <property type="entry name" value="UDP-Glycosyltransferase/glycogen phosphorylase"/>
    <property type="match status" value="1"/>
</dbReference>
<keyword evidence="2" id="KW-0808">Transferase</keyword>
<dbReference type="Pfam" id="PF00534">
    <property type="entry name" value="Glycos_transf_1"/>
    <property type="match status" value="1"/>
</dbReference>
<sequence length="248" mass="28916">MHFYVSKFLINKKLYCRLYNKFDKVFVVSQQAKEHLIETIPTVTSKAEVFLNIVSSNLINGMSQKSVEFDKDFKGIKIITVGRLSLEKGQDLAIKVLSKLRKDRYNVRWYCVGDGNDRKEFEILIGKYNLKNDFILLGATPNPYPYIAKADLYVQTSRHEGYCLTLVEAKCLHKPIVTTSFAGSYEQLRDRYDSFIVECNEIELYEKIKYLIDNPIQRDKLTKNLSKTKVDITKEVYKLFDYIQIEGN</sequence>
<dbReference type="STRING" id="1121316.SAMN02745207_02017"/>